<protein>
    <recommendedName>
        <fullName evidence="3 9">4-diphosphocytidyl-2-C-methyl-D-erythritol kinase</fullName>
        <shortName evidence="9">CMK</shortName>
        <ecNumber evidence="2 9">2.7.1.148</ecNumber>
    </recommendedName>
    <alternativeName>
        <fullName evidence="8 9">4-(cytidine-5'-diphospho)-2-C-methyl-D-erythritol kinase</fullName>
    </alternativeName>
</protein>
<dbReference type="SUPFAM" id="SSF55060">
    <property type="entry name" value="GHMP Kinase, C-terminal domain"/>
    <property type="match status" value="1"/>
</dbReference>
<keyword evidence="5 9" id="KW-0547">Nucleotide-binding</keyword>
<evidence type="ECO:0000256" key="2">
    <source>
        <dbReference type="ARBA" id="ARBA00012052"/>
    </source>
</evidence>
<dbReference type="Gene3D" id="3.30.230.10">
    <property type="match status" value="1"/>
</dbReference>
<dbReference type="InterPro" id="IPR014721">
    <property type="entry name" value="Ribsml_uS5_D2-typ_fold_subgr"/>
</dbReference>
<dbReference type="Proteomes" id="UP000488776">
    <property type="component" value="Unassembled WGS sequence"/>
</dbReference>
<organism evidence="13 14">
    <name type="scientific">Bifidobacterium bifidum</name>
    <dbReference type="NCBI Taxonomy" id="1681"/>
    <lineage>
        <taxon>Bacteria</taxon>
        <taxon>Bacillati</taxon>
        <taxon>Actinomycetota</taxon>
        <taxon>Actinomycetes</taxon>
        <taxon>Bifidobacteriales</taxon>
        <taxon>Bifidobacteriaceae</taxon>
        <taxon>Bifidobacterium</taxon>
    </lineage>
</organism>
<proteinExistence type="inferred from homology"/>
<feature type="binding site" evidence="9">
    <location>
        <begin position="148"/>
        <end position="158"/>
    </location>
    <ligand>
        <name>ATP</name>
        <dbReference type="ChEBI" id="CHEBI:30616"/>
    </ligand>
</feature>
<comment type="similarity">
    <text evidence="1 9">Belongs to the GHMP kinase family. IspE subfamily.</text>
</comment>
<comment type="pathway">
    <text evidence="9">Isoprenoid biosynthesis; isopentenyl diphosphate biosynthesis via DXP pathway; isopentenyl diphosphate from 1-deoxy-D-xylulose 5-phosphate: step 3/6.</text>
</comment>
<dbReference type="GO" id="GO:0016114">
    <property type="term" value="P:terpenoid biosynthetic process"/>
    <property type="evidence" value="ECO:0007669"/>
    <property type="project" value="InterPro"/>
</dbReference>
<evidence type="ECO:0000256" key="5">
    <source>
        <dbReference type="ARBA" id="ARBA00022741"/>
    </source>
</evidence>
<dbReference type="InterPro" id="IPR020568">
    <property type="entry name" value="Ribosomal_Su5_D2-typ_SF"/>
</dbReference>
<sequence>MSATAMDNVRSATPGQVRRSPSVPAHWPIRRHVAAAETTPAGPLHSVEVTVPAKTNLTLHVGPAHEEWGGRHALDTIYCAIGVNDVVTATAKTPGSGFSLELSGEHLGDLASSGSDMRRNHAVLALFAIARAAGREPDVALHVDKHIPVGAGLGGGSADAAATLLAVNTLWGLHWPIEQLRDIAATLGADMPFCLEGGYAHGTGFGERIIPLEDDSSCVQTLRDRGFAGQLLVGAYRAQLSTPNVYSTFDKLGAGDGDDNHLQRAAVALHPRSGEAIEVALAAGASRSFVSGSGPSVIAFVPDDAVARRVRTAWEQSATVDRIIAAQAPARPVITVLPSLSYRVRQ</sequence>
<reference evidence="13 14" key="1">
    <citation type="submission" date="2020-02" db="EMBL/GenBank/DDBJ databases">
        <title>Antibiotic susceptibility profiles of lactic acid bacteria isolated from the human vagina and genetic basis of atypical resistances.</title>
        <authorList>
            <person name="Sirichoat A."/>
            <person name="Florez A.B."/>
            <person name="Vazquez L."/>
            <person name="Buppasiri P."/>
            <person name="Panya M."/>
            <person name="Lulitanond V."/>
            <person name="Mayo B."/>
        </authorList>
    </citation>
    <scope>NUCLEOTIDE SEQUENCE [LARGE SCALE GENOMIC DNA]</scope>
    <source>
        <strain evidence="13 14">VA07-1AN</strain>
    </source>
</reference>
<dbReference type="Gene3D" id="3.30.70.890">
    <property type="entry name" value="GHMP kinase, C-terminal domain"/>
    <property type="match status" value="1"/>
</dbReference>
<comment type="function">
    <text evidence="9">Catalyzes the phosphorylation of the position 2 hydroxy group of 4-diphosphocytidyl-2C-methyl-D-erythritol.</text>
</comment>
<dbReference type="RefSeq" id="WP_163113218.1">
    <property type="nucleotide sequence ID" value="NZ_JAAJBJ010000007.1"/>
</dbReference>
<evidence type="ECO:0000256" key="7">
    <source>
        <dbReference type="ARBA" id="ARBA00022840"/>
    </source>
</evidence>
<gene>
    <name evidence="9" type="primary">ispE</name>
    <name evidence="13" type="ORF">G5T23_07650</name>
</gene>
<dbReference type="PANTHER" id="PTHR43527:SF2">
    <property type="entry name" value="4-DIPHOSPHOCYTIDYL-2-C-METHYL-D-ERYTHRITOL KINASE, CHLOROPLASTIC"/>
    <property type="match status" value="1"/>
</dbReference>
<name>A0AB36C125_BIFBI</name>
<dbReference type="PANTHER" id="PTHR43527">
    <property type="entry name" value="4-DIPHOSPHOCYTIDYL-2-C-METHYL-D-ERYTHRITOL KINASE, CHLOROPLASTIC"/>
    <property type="match status" value="1"/>
</dbReference>
<evidence type="ECO:0000313" key="14">
    <source>
        <dbReference type="Proteomes" id="UP000488776"/>
    </source>
</evidence>
<dbReference type="GO" id="GO:0050515">
    <property type="term" value="F:4-(cytidine 5'-diphospho)-2-C-methyl-D-erythritol kinase activity"/>
    <property type="evidence" value="ECO:0007669"/>
    <property type="project" value="UniProtKB-UniRule"/>
</dbReference>
<keyword evidence="6 9" id="KW-0418">Kinase</keyword>
<evidence type="ECO:0000256" key="4">
    <source>
        <dbReference type="ARBA" id="ARBA00022679"/>
    </source>
</evidence>
<accession>A0AB36C125</accession>
<dbReference type="PIRSF" id="PIRSF010376">
    <property type="entry name" value="IspE"/>
    <property type="match status" value="1"/>
</dbReference>
<evidence type="ECO:0000259" key="11">
    <source>
        <dbReference type="Pfam" id="PF00288"/>
    </source>
</evidence>
<evidence type="ECO:0000256" key="3">
    <source>
        <dbReference type="ARBA" id="ARBA00017473"/>
    </source>
</evidence>
<evidence type="ECO:0000313" key="13">
    <source>
        <dbReference type="EMBL" id="NGG36878.1"/>
    </source>
</evidence>
<dbReference type="GO" id="GO:0019288">
    <property type="term" value="P:isopentenyl diphosphate biosynthetic process, methylerythritol 4-phosphate pathway"/>
    <property type="evidence" value="ECO:0007669"/>
    <property type="project" value="UniProtKB-UniRule"/>
</dbReference>
<evidence type="ECO:0000256" key="10">
    <source>
        <dbReference type="SAM" id="MobiDB-lite"/>
    </source>
</evidence>
<comment type="catalytic activity">
    <reaction evidence="9">
        <text>4-CDP-2-C-methyl-D-erythritol + ATP = 4-CDP-2-C-methyl-D-erythritol 2-phosphate + ADP + H(+)</text>
        <dbReference type="Rhea" id="RHEA:18437"/>
        <dbReference type="ChEBI" id="CHEBI:15378"/>
        <dbReference type="ChEBI" id="CHEBI:30616"/>
        <dbReference type="ChEBI" id="CHEBI:57823"/>
        <dbReference type="ChEBI" id="CHEBI:57919"/>
        <dbReference type="ChEBI" id="CHEBI:456216"/>
        <dbReference type="EC" id="2.7.1.148"/>
    </reaction>
</comment>
<dbReference type="Pfam" id="PF00288">
    <property type="entry name" value="GHMP_kinases_N"/>
    <property type="match status" value="1"/>
</dbReference>
<dbReference type="InterPro" id="IPR004424">
    <property type="entry name" value="IspE"/>
</dbReference>
<feature type="compositionally biased region" description="Polar residues" evidence="10">
    <location>
        <begin position="1"/>
        <end position="14"/>
    </location>
</feature>
<evidence type="ECO:0000256" key="6">
    <source>
        <dbReference type="ARBA" id="ARBA00022777"/>
    </source>
</evidence>
<keyword evidence="7 9" id="KW-0067">ATP-binding</keyword>
<dbReference type="AlphaFoldDB" id="A0AB36C125"/>
<feature type="active site" evidence="9">
    <location>
        <position position="54"/>
    </location>
</feature>
<evidence type="ECO:0000259" key="12">
    <source>
        <dbReference type="Pfam" id="PF08544"/>
    </source>
</evidence>
<evidence type="ECO:0000256" key="1">
    <source>
        <dbReference type="ARBA" id="ARBA00009684"/>
    </source>
</evidence>
<keyword evidence="9" id="KW-0414">Isoprene biosynthesis</keyword>
<dbReference type="HAMAP" id="MF_00061">
    <property type="entry name" value="IspE"/>
    <property type="match status" value="1"/>
</dbReference>
<dbReference type="GO" id="GO:0005524">
    <property type="term" value="F:ATP binding"/>
    <property type="evidence" value="ECO:0007669"/>
    <property type="project" value="UniProtKB-UniRule"/>
</dbReference>
<feature type="active site" evidence="9">
    <location>
        <position position="190"/>
    </location>
</feature>
<feature type="domain" description="GHMP kinase N-terminal" evidence="11">
    <location>
        <begin position="123"/>
        <end position="198"/>
    </location>
</feature>
<comment type="caution">
    <text evidence="13">The sequence shown here is derived from an EMBL/GenBank/DDBJ whole genome shotgun (WGS) entry which is preliminary data.</text>
</comment>
<evidence type="ECO:0000256" key="8">
    <source>
        <dbReference type="ARBA" id="ARBA00032554"/>
    </source>
</evidence>
<dbReference type="InterPro" id="IPR013750">
    <property type="entry name" value="GHMP_kinase_C_dom"/>
</dbReference>
<dbReference type="SUPFAM" id="SSF54211">
    <property type="entry name" value="Ribosomal protein S5 domain 2-like"/>
    <property type="match status" value="1"/>
</dbReference>
<dbReference type="EC" id="2.7.1.148" evidence="2 9"/>
<evidence type="ECO:0000256" key="9">
    <source>
        <dbReference type="HAMAP-Rule" id="MF_00061"/>
    </source>
</evidence>
<keyword evidence="4 9" id="KW-0808">Transferase</keyword>
<dbReference type="Pfam" id="PF08544">
    <property type="entry name" value="GHMP_kinases_C"/>
    <property type="match status" value="1"/>
</dbReference>
<dbReference type="InterPro" id="IPR036554">
    <property type="entry name" value="GHMP_kinase_C_sf"/>
</dbReference>
<dbReference type="InterPro" id="IPR006204">
    <property type="entry name" value="GHMP_kinase_N_dom"/>
</dbReference>
<feature type="region of interest" description="Disordered" evidence="10">
    <location>
        <begin position="1"/>
        <end position="23"/>
    </location>
</feature>
<dbReference type="EMBL" id="JAAJBJ010000007">
    <property type="protein sequence ID" value="NGG36878.1"/>
    <property type="molecule type" value="Genomic_DNA"/>
</dbReference>
<feature type="domain" description="GHMP kinase C-terminal" evidence="12">
    <location>
        <begin position="254"/>
        <end position="316"/>
    </location>
</feature>